<evidence type="ECO:0000313" key="1">
    <source>
        <dbReference type="EnsemblMetazoa" id="MESCA002665-PA"/>
    </source>
</evidence>
<proteinExistence type="predicted"/>
<dbReference type="AlphaFoldDB" id="T1GGY4"/>
<sequence length="114" mass="13717">PHFESKPRKPQSNPHPRLYRQRSFLHNKIILEQNKKKKQHQWNNKKKYWQPLSIYNHPQIDIYKVLSALNKSATKPENLFKNPRAIIFSGNFLPVIIIIVKKKVHCAKWQQENQ</sequence>
<accession>T1GGY4</accession>
<dbReference type="HOGENOM" id="CLU_2127270_0_0_1"/>
<name>T1GGY4_MEGSC</name>
<organism evidence="1 2">
    <name type="scientific">Megaselia scalaris</name>
    <name type="common">Humpbacked fly</name>
    <name type="synonym">Phora scalaris</name>
    <dbReference type="NCBI Taxonomy" id="36166"/>
    <lineage>
        <taxon>Eukaryota</taxon>
        <taxon>Metazoa</taxon>
        <taxon>Ecdysozoa</taxon>
        <taxon>Arthropoda</taxon>
        <taxon>Hexapoda</taxon>
        <taxon>Insecta</taxon>
        <taxon>Pterygota</taxon>
        <taxon>Neoptera</taxon>
        <taxon>Endopterygota</taxon>
        <taxon>Diptera</taxon>
        <taxon>Brachycera</taxon>
        <taxon>Muscomorpha</taxon>
        <taxon>Platypezoidea</taxon>
        <taxon>Phoridae</taxon>
        <taxon>Megaseliini</taxon>
        <taxon>Megaselia</taxon>
    </lineage>
</organism>
<dbReference type="EMBL" id="CAQQ02142183">
    <property type="status" value="NOT_ANNOTATED_CDS"/>
    <property type="molecule type" value="Genomic_DNA"/>
</dbReference>
<evidence type="ECO:0000313" key="2">
    <source>
        <dbReference type="Proteomes" id="UP000015102"/>
    </source>
</evidence>
<keyword evidence="2" id="KW-1185">Reference proteome</keyword>
<dbReference type="Proteomes" id="UP000015102">
    <property type="component" value="Unassembled WGS sequence"/>
</dbReference>
<dbReference type="EnsemblMetazoa" id="MESCA002665-RA">
    <property type="protein sequence ID" value="MESCA002665-PA"/>
    <property type="gene ID" value="MESCA002665"/>
</dbReference>
<dbReference type="EMBL" id="CAQQ02142184">
    <property type="status" value="NOT_ANNOTATED_CDS"/>
    <property type="molecule type" value="Genomic_DNA"/>
</dbReference>
<reference evidence="2" key="1">
    <citation type="submission" date="2013-02" db="EMBL/GenBank/DDBJ databases">
        <authorList>
            <person name="Hughes D."/>
        </authorList>
    </citation>
    <scope>NUCLEOTIDE SEQUENCE</scope>
    <source>
        <strain>Durham</strain>
        <strain evidence="2">NC isolate 2 -- Noor lab</strain>
    </source>
</reference>
<reference evidence="1" key="2">
    <citation type="submission" date="2015-06" db="UniProtKB">
        <authorList>
            <consortium name="EnsemblMetazoa"/>
        </authorList>
    </citation>
    <scope>IDENTIFICATION</scope>
</reference>
<protein>
    <submittedName>
        <fullName evidence="1">Uncharacterized protein</fullName>
    </submittedName>
</protein>